<sequence>MLFVILFVIFLCYFVSFYFFFITLPSQWYTFLPPYLHSDDEDHELAAGRRWSELLSMFGLCFIFHTFS</sequence>
<keyword evidence="1" id="KW-0472">Membrane</keyword>
<keyword evidence="1" id="KW-0812">Transmembrane</keyword>
<organism evidence="2 3">
    <name type="scientific">Aspergillus glaucus CBS 516.65</name>
    <dbReference type="NCBI Taxonomy" id="1160497"/>
    <lineage>
        <taxon>Eukaryota</taxon>
        <taxon>Fungi</taxon>
        <taxon>Dikarya</taxon>
        <taxon>Ascomycota</taxon>
        <taxon>Pezizomycotina</taxon>
        <taxon>Eurotiomycetes</taxon>
        <taxon>Eurotiomycetidae</taxon>
        <taxon>Eurotiales</taxon>
        <taxon>Aspergillaceae</taxon>
        <taxon>Aspergillus</taxon>
        <taxon>Aspergillus subgen. Aspergillus</taxon>
    </lineage>
</organism>
<dbReference type="EMBL" id="KV878888">
    <property type="protein sequence ID" value="OJJ89098.1"/>
    <property type="molecule type" value="Genomic_DNA"/>
</dbReference>
<evidence type="ECO:0000256" key="1">
    <source>
        <dbReference type="SAM" id="Phobius"/>
    </source>
</evidence>
<dbReference type="Proteomes" id="UP000184300">
    <property type="component" value="Unassembled WGS sequence"/>
</dbReference>
<reference evidence="3" key="1">
    <citation type="journal article" date="2017" name="Genome Biol.">
        <title>Comparative genomics reveals high biological diversity and specific adaptations in the industrially and medically important fungal genus Aspergillus.</title>
        <authorList>
            <person name="de Vries R.P."/>
            <person name="Riley R."/>
            <person name="Wiebenga A."/>
            <person name="Aguilar-Osorio G."/>
            <person name="Amillis S."/>
            <person name="Uchima C.A."/>
            <person name="Anderluh G."/>
            <person name="Asadollahi M."/>
            <person name="Askin M."/>
            <person name="Barry K."/>
            <person name="Battaglia E."/>
            <person name="Bayram O."/>
            <person name="Benocci T."/>
            <person name="Braus-Stromeyer S.A."/>
            <person name="Caldana C."/>
            <person name="Canovas D."/>
            <person name="Cerqueira G.C."/>
            <person name="Chen F."/>
            <person name="Chen W."/>
            <person name="Choi C."/>
            <person name="Clum A."/>
            <person name="Dos Santos R.A."/>
            <person name="Damasio A.R."/>
            <person name="Diallinas G."/>
            <person name="Emri T."/>
            <person name="Fekete E."/>
            <person name="Flipphi M."/>
            <person name="Freyberg S."/>
            <person name="Gallo A."/>
            <person name="Gournas C."/>
            <person name="Habgood R."/>
            <person name="Hainaut M."/>
            <person name="Harispe M.L."/>
            <person name="Henrissat B."/>
            <person name="Hilden K.S."/>
            <person name="Hope R."/>
            <person name="Hossain A."/>
            <person name="Karabika E."/>
            <person name="Karaffa L."/>
            <person name="Karanyi Z."/>
            <person name="Krasevec N."/>
            <person name="Kuo A."/>
            <person name="Kusch H."/>
            <person name="LaButti K."/>
            <person name="Lagendijk E.L."/>
            <person name="Lapidus A."/>
            <person name="Levasseur A."/>
            <person name="Lindquist E."/>
            <person name="Lipzen A."/>
            <person name="Logrieco A.F."/>
            <person name="MacCabe A."/>
            <person name="Maekelae M.R."/>
            <person name="Malavazi I."/>
            <person name="Melin P."/>
            <person name="Meyer V."/>
            <person name="Mielnichuk N."/>
            <person name="Miskei M."/>
            <person name="Molnar A.P."/>
            <person name="Mule G."/>
            <person name="Ngan C.Y."/>
            <person name="Orejas M."/>
            <person name="Orosz E."/>
            <person name="Ouedraogo J.P."/>
            <person name="Overkamp K.M."/>
            <person name="Park H.-S."/>
            <person name="Perrone G."/>
            <person name="Piumi F."/>
            <person name="Punt P.J."/>
            <person name="Ram A.F."/>
            <person name="Ramon A."/>
            <person name="Rauscher S."/>
            <person name="Record E."/>
            <person name="Riano-Pachon D.M."/>
            <person name="Robert V."/>
            <person name="Roehrig J."/>
            <person name="Ruller R."/>
            <person name="Salamov A."/>
            <person name="Salih N.S."/>
            <person name="Samson R.A."/>
            <person name="Sandor E."/>
            <person name="Sanguinetti M."/>
            <person name="Schuetze T."/>
            <person name="Sepcic K."/>
            <person name="Shelest E."/>
            <person name="Sherlock G."/>
            <person name="Sophianopoulou V."/>
            <person name="Squina F.M."/>
            <person name="Sun H."/>
            <person name="Susca A."/>
            <person name="Todd R.B."/>
            <person name="Tsang A."/>
            <person name="Unkles S.E."/>
            <person name="van de Wiele N."/>
            <person name="van Rossen-Uffink D."/>
            <person name="Oliveira J.V."/>
            <person name="Vesth T.C."/>
            <person name="Visser J."/>
            <person name="Yu J.-H."/>
            <person name="Zhou M."/>
            <person name="Andersen M.R."/>
            <person name="Archer D.B."/>
            <person name="Baker S.E."/>
            <person name="Benoit I."/>
            <person name="Brakhage A.A."/>
            <person name="Braus G.H."/>
            <person name="Fischer R."/>
            <person name="Frisvad J.C."/>
            <person name="Goldman G.H."/>
            <person name="Houbraken J."/>
            <person name="Oakley B."/>
            <person name="Pocsi I."/>
            <person name="Scazzocchio C."/>
            <person name="Seiboth B."/>
            <person name="vanKuyk P.A."/>
            <person name="Wortman J."/>
            <person name="Dyer P.S."/>
            <person name="Grigoriev I.V."/>
        </authorList>
    </citation>
    <scope>NUCLEOTIDE SEQUENCE [LARGE SCALE GENOMIC DNA]</scope>
    <source>
        <strain evidence="3">CBS 516.65</strain>
    </source>
</reference>
<proteinExistence type="predicted"/>
<keyword evidence="3" id="KW-1185">Reference proteome</keyword>
<name>A0A1L9VYV3_ASPGL</name>
<dbReference type="GeneID" id="34459312"/>
<feature type="transmembrane region" description="Helical" evidence="1">
    <location>
        <begin position="7"/>
        <end position="31"/>
    </location>
</feature>
<evidence type="ECO:0000313" key="3">
    <source>
        <dbReference type="Proteomes" id="UP000184300"/>
    </source>
</evidence>
<protein>
    <submittedName>
        <fullName evidence="2">Uncharacterized protein</fullName>
    </submittedName>
</protein>
<accession>A0A1L9VYV3</accession>
<dbReference type="AlphaFoldDB" id="A0A1L9VYV3"/>
<dbReference type="VEuPathDB" id="FungiDB:ASPGLDRAFT_197213"/>
<gene>
    <name evidence="2" type="ORF">ASPGLDRAFT_197213</name>
</gene>
<dbReference type="RefSeq" id="XP_022405760.1">
    <property type="nucleotide sequence ID" value="XM_022543051.1"/>
</dbReference>
<evidence type="ECO:0000313" key="2">
    <source>
        <dbReference type="EMBL" id="OJJ89098.1"/>
    </source>
</evidence>
<keyword evidence="1" id="KW-1133">Transmembrane helix</keyword>